<feature type="region of interest" description="Disordered" evidence="5">
    <location>
        <begin position="1"/>
        <end position="78"/>
    </location>
</feature>
<comment type="caution">
    <text evidence="6">The sequence shown here is derived from an EMBL/GenBank/DDBJ whole genome shotgun (WGS) entry which is preliminary data.</text>
</comment>
<evidence type="ECO:0000256" key="4">
    <source>
        <dbReference type="ARBA" id="ARBA00023027"/>
    </source>
</evidence>
<organism evidence="6 7">
    <name type="scientific">Nocardiopsis ansamitocini</name>
    <dbReference type="NCBI Taxonomy" id="1670832"/>
    <lineage>
        <taxon>Bacteria</taxon>
        <taxon>Bacillati</taxon>
        <taxon>Actinomycetota</taxon>
        <taxon>Actinomycetes</taxon>
        <taxon>Streptosporangiales</taxon>
        <taxon>Nocardiopsidaceae</taxon>
        <taxon>Nocardiopsis</taxon>
    </lineage>
</organism>
<dbReference type="InterPro" id="IPR005255">
    <property type="entry name" value="PdxA_fam"/>
</dbReference>
<dbReference type="Pfam" id="PF04166">
    <property type="entry name" value="PdxA"/>
    <property type="match status" value="1"/>
</dbReference>
<keyword evidence="3" id="KW-0560">Oxidoreductase</keyword>
<evidence type="ECO:0000256" key="2">
    <source>
        <dbReference type="ARBA" id="ARBA00022723"/>
    </source>
</evidence>
<reference evidence="6" key="1">
    <citation type="submission" date="2023-02" db="EMBL/GenBank/DDBJ databases">
        <title>Nocardiopsis ansamitocini NBRC 112285.</title>
        <authorList>
            <person name="Ichikawa N."/>
            <person name="Sato H."/>
            <person name="Tonouchi N."/>
        </authorList>
    </citation>
    <scope>NUCLEOTIDE SEQUENCE</scope>
    <source>
        <strain evidence="6">NBRC 112285</strain>
    </source>
</reference>
<dbReference type="Proteomes" id="UP001165092">
    <property type="component" value="Unassembled WGS sequence"/>
</dbReference>
<evidence type="ECO:0000256" key="1">
    <source>
        <dbReference type="ARBA" id="ARBA00009464"/>
    </source>
</evidence>
<dbReference type="Gene3D" id="3.40.718.10">
    <property type="entry name" value="Isopropylmalate Dehydrogenase"/>
    <property type="match status" value="1"/>
</dbReference>
<dbReference type="PANTHER" id="PTHR30004:SF6">
    <property type="entry name" value="D-THREONATE 4-PHOSPHATE DEHYDROGENASE"/>
    <property type="match status" value="1"/>
</dbReference>
<keyword evidence="7" id="KW-1185">Reference proteome</keyword>
<evidence type="ECO:0000313" key="6">
    <source>
        <dbReference type="EMBL" id="GLU50220.1"/>
    </source>
</evidence>
<dbReference type="AlphaFoldDB" id="A0A9W6PAP3"/>
<dbReference type="PANTHER" id="PTHR30004">
    <property type="entry name" value="4-HYDROXYTHREONINE-4-PHOSPHATE DEHYDROGENASE"/>
    <property type="match status" value="1"/>
</dbReference>
<dbReference type="SUPFAM" id="SSF53659">
    <property type="entry name" value="Isocitrate/Isopropylmalate dehydrogenase-like"/>
    <property type="match status" value="1"/>
</dbReference>
<evidence type="ECO:0000313" key="7">
    <source>
        <dbReference type="Proteomes" id="UP001165092"/>
    </source>
</evidence>
<sequence length="413" mass="43888">MGALGGWAEKVLPSRSTEPPGRRGLPARPRRGRHECTDRPAPTAVPRHGTTPSRAPRPHSATPRNATEQKDTSMTERPTLAVTVGDPVGIGPEITVRTLLQVGTTAAARGVVVADAAVLRRALQVCGLDATVRTLDSWDLPAEEEGTIDCFDIGVLKDIVLPWGTVDERAGRAAVRAIEVATRAALERDVAGIVTGPINKEAIWAAGSEHLGHTEMLGALTGATRQNTMFVVRGKKIFFATRHLSLRKALDQISVDQQSAQIDEALTALRVFGHDRPRLAVAAINPHGGENGAFGDEEIMHLGPAVERAQASGADVVGPVPADSVFHQLLQGRFDGVLSQYHDQGHIAAKTYDFDGTISVTVGLPILRTSVDHGTAFDIAGTGEADPATMRSAFEHGAGFAHFADRIRAEYAV</sequence>
<gene>
    <name evidence="6" type="primary">pdxA</name>
    <name evidence="6" type="ORF">Nans01_45710</name>
</gene>
<accession>A0A9W6PAP3</accession>
<keyword evidence="2" id="KW-0479">Metal-binding</keyword>
<dbReference type="NCBIfam" id="TIGR00557">
    <property type="entry name" value="pdxA"/>
    <property type="match status" value="1"/>
</dbReference>
<comment type="similarity">
    <text evidence="1">Belongs to the PdxA family. PdxA2 subfamily.</text>
</comment>
<dbReference type="GO" id="GO:0051287">
    <property type="term" value="F:NAD binding"/>
    <property type="evidence" value="ECO:0007669"/>
    <property type="project" value="InterPro"/>
</dbReference>
<keyword evidence="4" id="KW-0520">NAD</keyword>
<dbReference type="GO" id="GO:0046872">
    <property type="term" value="F:metal ion binding"/>
    <property type="evidence" value="ECO:0007669"/>
    <property type="project" value="UniProtKB-KW"/>
</dbReference>
<dbReference type="GO" id="GO:0016491">
    <property type="term" value="F:oxidoreductase activity"/>
    <property type="evidence" value="ECO:0007669"/>
    <property type="project" value="UniProtKB-KW"/>
</dbReference>
<name>A0A9W6PAP3_9ACTN</name>
<dbReference type="EMBL" id="BSQG01000012">
    <property type="protein sequence ID" value="GLU50220.1"/>
    <property type="molecule type" value="Genomic_DNA"/>
</dbReference>
<evidence type="ECO:0000256" key="3">
    <source>
        <dbReference type="ARBA" id="ARBA00023002"/>
    </source>
</evidence>
<proteinExistence type="inferred from homology"/>
<evidence type="ECO:0000256" key="5">
    <source>
        <dbReference type="SAM" id="MobiDB-lite"/>
    </source>
</evidence>
<protein>
    <submittedName>
        <fullName evidence="6">4-hydroxythreonine-4-phosphate dehydrogenase</fullName>
    </submittedName>
</protein>